<organism evidence="7 8">
    <name type="scientific">Toxocara canis</name>
    <name type="common">Canine roundworm</name>
    <dbReference type="NCBI Taxonomy" id="6265"/>
    <lineage>
        <taxon>Eukaryota</taxon>
        <taxon>Metazoa</taxon>
        <taxon>Ecdysozoa</taxon>
        <taxon>Nematoda</taxon>
        <taxon>Chromadorea</taxon>
        <taxon>Rhabditida</taxon>
        <taxon>Spirurina</taxon>
        <taxon>Ascaridomorpha</taxon>
        <taxon>Ascaridoidea</taxon>
        <taxon>Toxocaridae</taxon>
        <taxon>Toxocara</taxon>
    </lineage>
</organism>
<dbReference type="Gene3D" id="1.10.565.10">
    <property type="entry name" value="Retinoid X Receptor"/>
    <property type="match status" value="1"/>
</dbReference>
<evidence type="ECO:0000256" key="3">
    <source>
        <dbReference type="ARBA" id="ARBA00023163"/>
    </source>
</evidence>
<dbReference type="InterPro" id="IPR000536">
    <property type="entry name" value="Nucl_hrmn_rcpt_lig-bd"/>
</dbReference>
<dbReference type="SMART" id="SM00430">
    <property type="entry name" value="HOLI"/>
    <property type="match status" value="1"/>
</dbReference>
<dbReference type="Proteomes" id="UP000050794">
    <property type="component" value="Unassembled WGS sequence"/>
</dbReference>
<keyword evidence="2" id="KW-0805">Transcription regulation</keyword>
<evidence type="ECO:0000313" key="8">
    <source>
        <dbReference type="WBParaSite" id="TCNE_0001623901-mRNA-1"/>
    </source>
</evidence>
<keyword evidence="4" id="KW-0675">Receptor</keyword>
<dbReference type="Pfam" id="PF00104">
    <property type="entry name" value="Hormone_recep"/>
    <property type="match status" value="1"/>
</dbReference>
<evidence type="ECO:0000256" key="2">
    <source>
        <dbReference type="ARBA" id="ARBA00023015"/>
    </source>
</evidence>
<keyword evidence="3" id="KW-0804">Transcription</keyword>
<comment type="similarity">
    <text evidence="1">Belongs to the nuclear hormone receptor family.</text>
</comment>
<evidence type="ECO:0000313" key="7">
    <source>
        <dbReference type="Proteomes" id="UP000050794"/>
    </source>
</evidence>
<protein>
    <submittedName>
        <fullName evidence="8">NR LBD domain-containing protein</fullName>
    </submittedName>
</protein>
<reference evidence="8" key="1">
    <citation type="submission" date="2016-06" db="UniProtKB">
        <authorList>
            <consortium name="WormBaseParasite"/>
        </authorList>
    </citation>
    <scope>IDENTIFICATION</scope>
</reference>
<evidence type="ECO:0000256" key="4">
    <source>
        <dbReference type="ARBA" id="ARBA00023170"/>
    </source>
</evidence>
<dbReference type="PROSITE" id="PS51843">
    <property type="entry name" value="NR_LBD"/>
    <property type="match status" value="1"/>
</dbReference>
<accession>A0A183V668</accession>
<keyword evidence="7" id="KW-1185">Reference proteome</keyword>
<dbReference type="PANTHER" id="PTHR46397">
    <property type="entry name" value="NUCLEAR HORMONE RECEPTOR FAMILY-RELATED"/>
    <property type="match status" value="1"/>
</dbReference>
<dbReference type="SUPFAM" id="SSF48508">
    <property type="entry name" value="Nuclear receptor ligand-binding domain"/>
    <property type="match status" value="1"/>
</dbReference>
<name>A0A183V668_TOXCA</name>
<reference evidence="6 7" key="2">
    <citation type="submission" date="2018-11" db="EMBL/GenBank/DDBJ databases">
        <authorList>
            <consortium name="Pathogen Informatics"/>
        </authorList>
    </citation>
    <scope>NUCLEOTIDE SEQUENCE [LARGE SCALE GENOMIC DNA]</scope>
</reference>
<dbReference type="EMBL" id="UYWY01023430">
    <property type="protein sequence ID" value="VDM47559.1"/>
    <property type="molecule type" value="Genomic_DNA"/>
</dbReference>
<dbReference type="CDD" id="cd06157">
    <property type="entry name" value="NR_LBD"/>
    <property type="match status" value="1"/>
</dbReference>
<feature type="domain" description="NR LBD" evidence="5">
    <location>
        <begin position="95"/>
        <end position="345"/>
    </location>
</feature>
<dbReference type="AlphaFoldDB" id="A0A183V668"/>
<evidence type="ECO:0000256" key="1">
    <source>
        <dbReference type="ARBA" id="ARBA00005993"/>
    </source>
</evidence>
<evidence type="ECO:0000313" key="6">
    <source>
        <dbReference type="EMBL" id="VDM47559.1"/>
    </source>
</evidence>
<evidence type="ECO:0000259" key="5">
    <source>
        <dbReference type="PROSITE" id="PS51843"/>
    </source>
</evidence>
<dbReference type="WBParaSite" id="TCNE_0001623901-mRNA-1">
    <property type="protein sequence ID" value="TCNE_0001623901-mRNA-1"/>
    <property type="gene ID" value="TCNE_0001623901"/>
</dbReference>
<dbReference type="PANTHER" id="PTHR46397:SF5">
    <property type="entry name" value="NUCLEAR HORMONE RECEPTOR FAMILY MEMBER NHR-20"/>
    <property type="match status" value="1"/>
</dbReference>
<gene>
    <name evidence="6" type="ORF">TCNE_LOCUS16238</name>
</gene>
<dbReference type="InterPro" id="IPR035500">
    <property type="entry name" value="NHR-like_dom_sf"/>
</dbReference>
<proteinExistence type="inferred from homology"/>
<sequence>MLSNGRALHPCKSLLTVENLRVGDEWDCKESERPTSSTGSIKCRSVSTTPSIVKIDHRCIAANYDILQLLIAEEMRIGERRRILFCERPVSSLIGMTSTCARTQNNVQATFQPFTAEEIRPLRFRDFRKSIRTHILLIYEWLRSWPEYESIDKLDQITFLRKCVLYHTILDPCYITLQIGYPSRFVMQNGGYVGTSEESTEGWEDEKEISGHTKQRYRLIFEKKKIYRPLLRKMMSEVVTPMVSMNISFEEFVALKAFVSWQGTTSEMSEETKPAMRRTLDTLFRSLHQHYLDKNVEVSQRLGNIVLLLSSIFATGLKFVESHHEIAFFDLWQLDSLLIQLLKCKCE</sequence>